<keyword evidence="1" id="KW-0732">Signal</keyword>
<dbReference type="EMBL" id="JARPUR010000007">
    <property type="protein sequence ID" value="KAK4873039.1"/>
    <property type="molecule type" value="Genomic_DNA"/>
</dbReference>
<gene>
    <name evidence="2" type="ORF">RN001_015068</name>
</gene>
<evidence type="ECO:0000313" key="2">
    <source>
        <dbReference type="EMBL" id="KAK4873039.1"/>
    </source>
</evidence>
<evidence type="ECO:0000313" key="3">
    <source>
        <dbReference type="Proteomes" id="UP001353858"/>
    </source>
</evidence>
<feature type="signal peptide" evidence="1">
    <location>
        <begin position="1"/>
        <end position="16"/>
    </location>
</feature>
<protein>
    <submittedName>
        <fullName evidence="2">Uncharacterized protein</fullName>
    </submittedName>
</protein>
<name>A0AAN7NYR9_9COLE</name>
<organism evidence="2 3">
    <name type="scientific">Aquatica leii</name>
    <dbReference type="NCBI Taxonomy" id="1421715"/>
    <lineage>
        <taxon>Eukaryota</taxon>
        <taxon>Metazoa</taxon>
        <taxon>Ecdysozoa</taxon>
        <taxon>Arthropoda</taxon>
        <taxon>Hexapoda</taxon>
        <taxon>Insecta</taxon>
        <taxon>Pterygota</taxon>
        <taxon>Neoptera</taxon>
        <taxon>Endopterygota</taxon>
        <taxon>Coleoptera</taxon>
        <taxon>Polyphaga</taxon>
        <taxon>Elateriformia</taxon>
        <taxon>Elateroidea</taxon>
        <taxon>Lampyridae</taxon>
        <taxon>Luciolinae</taxon>
        <taxon>Aquatica</taxon>
    </lineage>
</organism>
<accession>A0AAN7NYR9</accession>
<evidence type="ECO:0000256" key="1">
    <source>
        <dbReference type="SAM" id="SignalP"/>
    </source>
</evidence>
<sequence length="146" mass="16584">MKSILAIVVLLNVCFASNHIQQRQQCSGSFCNPIQALVMKYFILQFNFNQMYTDYLTNVTNCICNTTNPCIGTVYNTCINLPVGRKESCTQSIHPLIDFYIFKTKSADFNCFRQDDLNKYKQCICAGAIDQCPGTKHNTCFRSVFG</sequence>
<dbReference type="Proteomes" id="UP001353858">
    <property type="component" value="Unassembled WGS sequence"/>
</dbReference>
<feature type="chain" id="PRO_5042836992" evidence="1">
    <location>
        <begin position="17"/>
        <end position="146"/>
    </location>
</feature>
<proteinExistence type="predicted"/>
<reference evidence="3" key="1">
    <citation type="submission" date="2023-01" db="EMBL/GenBank/DDBJ databases">
        <title>Key to firefly adult light organ development and bioluminescence: homeobox transcription factors regulate luciferase expression and transportation to peroxisome.</title>
        <authorList>
            <person name="Fu X."/>
        </authorList>
    </citation>
    <scope>NUCLEOTIDE SEQUENCE [LARGE SCALE GENOMIC DNA]</scope>
</reference>
<dbReference type="AlphaFoldDB" id="A0AAN7NYR9"/>
<keyword evidence="3" id="KW-1185">Reference proteome</keyword>
<comment type="caution">
    <text evidence="2">The sequence shown here is derived from an EMBL/GenBank/DDBJ whole genome shotgun (WGS) entry which is preliminary data.</text>
</comment>